<evidence type="ECO:0000313" key="1">
    <source>
        <dbReference type="EMBL" id="KAH9783431.1"/>
    </source>
</evidence>
<protein>
    <submittedName>
        <fullName evidence="1">Ribonuclease H protein</fullName>
    </submittedName>
</protein>
<evidence type="ECO:0000313" key="2">
    <source>
        <dbReference type="Proteomes" id="UP000829398"/>
    </source>
</evidence>
<reference evidence="2" key="1">
    <citation type="journal article" date="2023" name="Hortic. Res.">
        <title>A chromosome-level phased genome enabling allele-level studies in sweet orange: a case study on citrus Huanglongbing tolerance.</title>
        <authorList>
            <person name="Wu B."/>
            <person name="Yu Q."/>
            <person name="Deng Z."/>
            <person name="Duan Y."/>
            <person name="Luo F."/>
            <person name="Gmitter F. Jr."/>
        </authorList>
    </citation>
    <scope>NUCLEOTIDE SEQUENCE [LARGE SCALE GENOMIC DNA]</scope>
    <source>
        <strain evidence="2">cv. Valencia</strain>
    </source>
</reference>
<dbReference type="EMBL" id="CM039172">
    <property type="protein sequence ID" value="KAH9783431.1"/>
    <property type="molecule type" value="Genomic_DNA"/>
</dbReference>
<gene>
    <name evidence="1" type="ORF">KPL71_009311</name>
</gene>
<dbReference type="Proteomes" id="UP000829398">
    <property type="component" value="Chromosome 3"/>
</dbReference>
<comment type="caution">
    <text evidence="1">The sequence shown here is derived from an EMBL/GenBank/DDBJ whole genome shotgun (WGS) entry which is preliminary data.</text>
</comment>
<name>A0ACB8MCV1_CITSI</name>
<sequence length="714" mass="81283">MYRLISLCNVAYKIITKIIANRLQSIIPHLVGPHRTSFVPGRHITENIVIAQEVVHSMRMKTGSTGFLAIKVDLEKAYDRLSWEFISDTLREARIPPDLIQVIMACITLKTMRVLWNGEATEEFSPLRGIRQGCPLSPYLFVLCIERLSHGIHNAIIAGKWHPIMLSRNGIPLSHLFFADDLLLFAEANVEQAKVISAVLADFCACSDAKINTNKTLLFFSKNMGDTDISRISGFLGFSVTSDLGKYLGVPLHHSRVSSNMFQNIVDKVEKQLSDWNASHLSLAGRITLAQSVLQAIPIYVMQTVSLPSGVRERIDRACRRFIWSGSSPQQKLNMSLGHVWSEVLASRRWSLGDGKSVRFWWDLWATNTTPLIAHATNTIPTDILDCKVADFVDINGSWCWSRFEHYLPSNIILKIAALHPPSHAKGTDTIFWAHSKHGQFTTSSAYLALSNHNPTAVDRVWRLIWNWQGPQSVRIFLWQTFHASLKTKAELVRRHLSTSSQCDRCGVVCEDVLHALRDCPLVKKFWLNIIPISKRHGFFNSQLHHWLRSNLVDASMVGNVSSWAGFFGVALWRIWFWRNQFLFHHRLMVPSALLVDVHTRAEEIHKLHNHPLITKNIRVHKWISWHPPTWPWCTLNTDGAHRFHGTSTAGGLIRDHLGLWLTGFGMMIGSCSVTVAELWGLYQGLQLAWNFGIRRQKLKQIVCVLLSCWLNLW</sequence>
<accession>A0ACB8MCV1</accession>
<keyword evidence="2" id="KW-1185">Reference proteome</keyword>
<organism evidence="1 2">
    <name type="scientific">Citrus sinensis</name>
    <name type="common">Sweet orange</name>
    <name type="synonym">Citrus aurantium var. sinensis</name>
    <dbReference type="NCBI Taxonomy" id="2711"/>
    <lineage>
        <taxon>Eukaryota</taxon>
        <taxon>Viridiplantae</taxon>
        <taxon>Streptophyta</taxon>
        <taxon>Embryophyta</taxon>
        <taxon>Tracheophyta</taxon>
        <taxon>Spermatophyta</taxon>
        <taxon>Magnoliopsida</taxon>
        <taxon>eudicotyledons</taxon>
        <taxon>Gunneridae</taxon>
        <taxon>Pentapetalae</taxon>
        <taxon>rosids</taxon>
        <taxon>malvids</taxon>
        <taxon>Sapindales</taxon>
        <taxon>Rutaceae</taxon>
        <taxon>Aurantioideae</taxon>
        <taxon>Citrus</taxon>
    </lineage>
</organism>
<proteinExistence type="predicted"/>